<dbReference type="InterPro" id="IPR003458">
    <property type="entry name" value="Phage_T4_Gp38_tail_assem"/>
</dbReference>
<proteinExistence type="predicted"/>
<gene>
    <name evidence="1" type="ORF">MOQ58_06110</name>
</gene>
<name>A0ABY8MWV4_9PSED</name>
<dbReference type="RefSeq" id="WP_280163123.1">
    <property type="nucleotide sequence ID" value="NZ_CP093428.1"/>
</dbReference>
<reference evidence="1 2" key="1">
    <citation type="submission" date="2022-03" db="EMBL/GenBank/DDBJ databases">
        <title>Plant growth promoting endophytes with ACC deaminase activity.</title>
        <authorList>
            <person name="Charles T."/>
            <person name="Van Dyk A."/>
            <person name="Cheng J."/>
            <person name="Heil J."/>
        </authorList>
    </citation>
    <scope>NUCLEOTIDE SEQUENCE [LARGE SCALE GENOMIC DNA]</scope>
    <source>
        <strain evidence="1 2">8R6</strain>
    </source>
</reference>
<evidence type="ECO:0000313" key="1">
    <source>
        <dbReference type="EMBL" id="WGK91762.1"/>
    </source>
</evidence>
<keyword evidence="2" id="KW-1185">Reference proteome</keyword>
<protein>
    <submittedName>
        <fullName evidence="1">Tail fiber assembly protein</fullName>
    </submittedName>
</protein>
<dbReference type="Proteomes" id="UP001243713">
    <property type="component" value="Chromosome"/>
</dbReference>
<dbReference type="Pfam" id="PF02413">
    <property type="entry name" value="Caudo_TAP"/>
    <property type="match status" value="1"/>
</dbReference>
<evidence type="ECO:0000313" key="2">
    <source>
        <dbReference type="Proteomes" id="UP001243713"/>
    </source>
</evidence>
<accession>A0ABY8MWV4</accession>
<sequence>MKKYARIVDGKVDNIFETVNAITDEFPSDQLWVEVTGLSSNQVDYSYNAINTDGVWTFNSGFPYPSSPLGEQLRNEKTQRLDKVKASVEATALQFKVDLGLATAAEAAYLLAYKQFCVAFHQVNKQPGFPLTIIWPEIA</sequence>
<dbReference type="EMBL" id="CP093428">
    <property type="protein sequence ID" value="WGK91762.1"/>
    <property type="molecule type" value="Genomic_DNA"/>
</dbReference>
<organism evidence="1 2">
    <name type="scientific">Pseudomonas migulae</name>
    <dbReference type="NCBI Taxonomy" id="78543"/>
    <lineage>
        <taxon>Bacteria</taxon>
        <taxon>Pseudomonadati</taxon>
        <taxon>Pseudomonadota</taxon>
        <taxon>Gammaproteobacteria</taxon>
        <taxon>Pseudomonadales</taxon>
        <taxon>Pseudomonadaceae</taxon>
        <taxon>Pseudomonas</taxon>
    </lineage>
</organism>